<dbReference type="EMBL" id="FUKP01000043">
    <property type="protein sequence ID" value="SJN27466.1"/>
    <property type="molecule type" value="Genomic_DNA"/>
</dbReference>
<proteinExistence type="predicted"/>
<protein>
    <submittedName>
        <fullName evidence="2">PHP N-terminal domain protein</fullName>
    </submittedName>
</protein>
<dbReference type="SUPFAM" id="SSF89550">
    <property type="entry name" value="PHP domain-like"/>
    <property type="match status" value="1"/>
</dbReference>
<organism evidence="2 3">
    <name type="scientific">Micrococcus lylae</name>
    <dbReference type="NCBI Taxonomy" id="1273"/>
    <lineage>
        <taxon>Bacteria</taxon>
        <taxon>Bacillati</taxon>
        <taxon>Actinomycetota</taxon>
        <taxon>Actinomycetes</taxon>
        <taxon>Micrococcales</taxon>
        <taxon>Micrococcaceae</taxon>
        <taxon>Micrococcus</taxon>
    </lineage>
</organism>
<accession>A0A1R4J5V2</accession>
<dbReference type="SUPFAM" id="SSF52540">
    <property type="entry name" value="P-loop containing nucleoside triphosphate hydrolases"/>
    <property type="match status" value="1"/>
</dbReference>
<dbReference type="Gene3D" id="3.20.20.140">
    <property type="entry name" value="Metal-dependent hydrolases"/>
    <property type="match status" value="1"/>
</dbReference>
<evidence type="ECO:0000313" key="3">
    <source>
        <dbReference type="Proteomes" id="UP000196230"/>
    </source>
</evidence>
<dbReference type="Proteomes" id="UP000196230">
    <property type="component" value="Unassembled WGS sequence"/>
</dbReference>
<feature type="coiled-coil region" evidence="1">
    <location>
        <begin position="534"/>
        <end position="576"/>
    </location>
</feature>
<feature type="coiled-coil region" evidence="1">
    <location>
        <begin position="418"/>
        <end position="448"/>
    </location>
</feature>
<dbReference type="NCBIfam" id="NF045780">
    <property type="entry name" value="TrlF_fam_ATP"/>
    <property type="match status" value="1"/>
</dbReference>
<evidence type="ECO:0000256" key="1">
    <source>
        <dbReference type="SAM" id="Coils"/>
    </source>
</evidence>
<keyword evidence="1" id="KW-0175">Coiled coil</keyword>
<evidence type="ECO:0000313" key="2">
    <source>
        <dbReference type="EMBL" id="SJN27466.1"/>
    </source>
</evidence>
<dbReference type="InterPro" id="IPR016195">
    <property type="entry name" value="Pol/histidinol_Pase-like"/>
</dbReference>
<dbReference type="InterPro" id="IPR027417">
    <property type="entry name" value="P-loop_NTPase"/>
</dbReference>
<dbReference type="InterPro" id="IPR054787">
    <property type="entry name" value="TrlF_ATPase"/>
</dbReference>
<gene>
    <name evidence="2" type="ORF">FM125_06685</name>
</gene>
<sequence>MSEKTTHGARWVRAALQVNPYEYQGKNAPSATYDTEADYNKALLDECEVQDIELFAVTDHWKVDSALQLIRDAADRGIVALPGFEANSDEGIHILVIFEAGTSAATINAAIGMCGVAPGCANGTTGASFTDILEKMTARGALVIPAHVNVPNSGLLTGRAGQPLVTKIKHPDLHALGITPSQADGTDQAAILNGTKPYDRAHPLAAIHADDVTKPSALQNEGASCWFKVSRLSVDSLKLAVRTPETRVSLKDPAIEVRPTLKEISWVGGFLDGVTIPLSTDLTTLIGGRGTGKSTAIESLRFVLGLTPIGTEAKRDHDDIVSGVLKSGTVVKLLVETASPSVRTFTIERSVNNLPVVKDESGTATTLRPVDVIANVEIFGQHELAELTNDSSKVASMLQRFQGSGELTVEHIDTLEKLELNREKLIRAEEGRSQLEDELADIPRLEEQVRHYTDTDVPTRLKEVTRLTQDEAVFTEATARVTTAQESLTALTDQQLITKLEAAFENIDDSPRSEYLKRAQAASTALAAKLTALATEARTALDAASLEIETAKSEWSDAVREQRDEHNEVLRKLVEEGLEPNKYLDTTRALETLKAKESRRAGIATSLRALQTERDTLLQALAGHENDRARELTEAIRAANAATGGVVIVKPVPASDRKHIKSLIEQSISGQRHRIMAAIDQDNFSTRAFVEAARAGEPELSAQFSITGAQARSLVEAGEPLFRHLEEQSVGRAVEVQLDVQAGTGTREFKKMEDLSKGQRATALLLLLLGASNAPLVIDQPEDDLDNRFVYDGIVTNLRSLKGKRQIIASTHNANVPVLGDAELIVALEGDGQNGRAAADGIGSLDDVAIRSHVENVLEGGPAAFNARQHLYGF</sequence>
<dbReference type="AlphaFoldDB" id="A0A1R4J5V2"/>
<name>A0A1R4J5V2_9MICC</name>
<reference evidence="2 3" key="1">
    <citation type="submission" date="2017-02" db="EMBL/GenBank/DDBJ databases">
        <authorList>
            <person name="Peterson S.W."/>
        </authorList>
    </citation>
    <scope>NUCLEOTIDE SEQUENCE [LARGE SCALE GENOMIC DNA]</scope>
    <source>
        <strain evidence="2 3">2B3F</strain>
    </source>
</reference>
<dbReference type="RefSeq" id="WP_087134048.1">
    <property type="nucleotide sequence ID" value="NZ_FUKP01000043.1"/>
</dbReference>
<dbReference type="Gene3D" id="3.40.50.300">
    <property type="entry name" value="P-loop containing nucleotide triphosphate hydrolases"/>
    <property type="match status" value="2"/>
</dbReference>